<comment type="caution">
    <text evidence="5">The sequence shown here is derived from an EMBL/GenBank/DDBJ whole genome shotgun (WGS) entry which is preliminary data.</text>
</comment>
<name>A0AAV0XHG7_9HEMI</name>
<proteinExistence type="predicted"/>
<evidence type="ECO:0000313" key="5">
    <source>
        <dbReference type="EMBL" id="CAI6366987.1"/>
    </source>
</evidence>
<keyword evidence="6" id="KW-1185">Reference proteome</keyword>
<keyword evidence="1" id="KW-0479">Metal-binding</keyword>
<sequence length="98" mass="11832">MDVMKSERNKTIFISNGYKFRFHKMLKNEVQRWTCSLSTCKCYMKINDSNTVIDSFEDHKHNKPDEKTLNRQKLSNSLKRKAVEDINILTLITHYYYY</sequence>
<keyword evidence="3" id="KW-0862">Zinc</keyword>
<evidence type="ECO:0000256" key="3">
    <source>
        <dbReference type="ARBA" id="ARBA00022833"/>
    </source>
</evidence>
<accession>A0AAV0XHG7</accession>
<organism evidence="5 6">
    <name type="scientific">Macrosiphum euphorbiae</name>
    <name type="common">potato aphid</name>
    <dbReference type="NCBI Taxonomy" id="13131"/>
    <lineage>
        <taxon>Eukaryota</taxon>
        <taxon>Metazoa</taxon>
        <taxon>Ecdysozoa</taxon>
        <taxon>Arthropoda</taxon>
        <taxon>Hexapoda</taxon>
        <taxon>Insecta</taxon>
        <taxon>Pterygota</taxon>
        <taxon>Neoptera</taxon>
        <taxon>Paraneoptera</taxon>
        <taxon>Hemiptera</taxon>
        <taxon>Sternorrhyncha</taxon>
        <taxon>Aphidomorpha</taxon>
        <taxon>Aphidoidea</taxon>
        <taxon>Aphididae</taxon>
        <taxon>Macrosiphini</taxon>
        <taxon>Macrosiphum</taxon>
    </lineage>
</organism>
<dbReference type="InterPro" id="IPR007588">
    <property type="entry name" value="Znf_FLYWCH"/>
</dbReference>
<dbReference type="GO" id="GO:0008270">
    <property type="term" value="F:zinc ion binding"/>
    <property type="evidence" value="ECO:0007669"/>
    <property type="project" value="UniProtKB-KW"/>
</dbReference>
<keyword evidence="2" id="KW-0863">Zinc-finger</keyword>
<evidence type="ECO:0000259" key="4">
    <source>
        <dbReference type="Pfam" id="PF04500"/>
    </source>
</evidence>
<evidence type="ECO:0000256" key="2">
    <source>
        <dbReference type="ARBA" id="ARBA00022771"/>
    </source>
</evidence>
<evidence type="ECO:0000313" key="6">
    <source>
        <dbReference type="Proteomes" id="UP001160148"/>
    </source>
</evidence>
<evidence type="ECO:0000256" key="1">
    <source>
        <dbReference type="ARBA" id="ARBA00022723"/>
    </source>
</evidence>
<dbReference type="Gene3D" id="2.20.25.240">
    <property type="match status" value="1"/>
</dbReference>
<dbReference type="Pfam" id="PF04500">
    <property type="entry name" value="FLYWCH"/>
    <property type="match status" value="1"/>
</dbReference>
<protein>
    <recommendedName>
        <fullName evidence="4">FLYWCH-type domain-containing protein</fullName>
    </recommendedName>
</protein>
<dbReference type="AlphaFoldDB" id="A0AAV0XHG7"/>
<dbReference type="Proteomes" id="UP001160148">
    <property type="component" value="Unassembled WGS sequence"/>
</dbReference>
<feature type="domain" description="FLYWCH-type" evidence="4">
    <location>
        <begin position="4"/>
        <end position="61"/>
    </location>
</feature>
<dbReference type="EMBL" id="CARXXK010000004">
    <property type="protein sequence ID" value="CAI6366987.1"/>
    <property type="molecule type" value="Genomic_DNA"/>
</dbReference>
<gene>
    <name evidence="5" type="ORF">MEUPH1_LOCUS21512</name>
</gene>
<reference evidence="5 6" key="1">
    <citation type="submission" date="2023-01" db="EMBL/GenBank/DDBJ databases">
        <authorList>
            <person name="Whitehead M."/>
        </authorList>
    </citation>
    <scope>NUCLEOTIDE SEQUENCE [LARGE SCALE GENOMIC DNA]</scope>
</reference>